<proteinExistence type="predicted"/>
<evidence type="ECO:0000313" key="2">
    <source>
        <dbReference type="Proteomes" id="UP001596388"/>
    </source>
</evidence>
<evidence type="ECO:0000313" key="1">
    <source>
        <dbReference type="EMBL" id="MFC7096730.1"/>
    </source>
</evidence>
<sequence length="257" mass="26428">MIVVATDDFALYHAAVAALRDRGATFTTLEPGAALPERAEAVISAPHDRVSYRDEPVAHVTTTADDARAGVEEALGGLREGDGRVVVGVDPGDQPGIAVVSGDTVVAAFHVPLADAVPTVRAEVADEPDALVRVGDGDRLRSARIVNALDDVAVELVDESGTTPTLGRGAAGKGMADVLAAVNIARMEGEAVETRDVEPTPGEIQRIKNESRDASGGDLTIGDDLARQVALGEVTLADAVAEQRAGGDGNGEPDDEE</sequence>
<keyword evidence="2" id="KW-1185">Reference proteome</keyword>
<name>A0ABD5WTC6_9EURY</name>
<dbReference type="EMBL" id="JBHTAG010000002">
    <property type="protein sequence ID" value="MFC7096730.1"/>
    <property type="molecule type" value="Genomic_DNA"/>
</dbReference>
<gene>
    <name evidence="1" type="ORF">ACFQKD_05370</name>
</gene>
<dbReference type="GeneID" id="79269379"/>
<dbReference type="AlphaFoldDB" id="A0ABD5WTC6"/>
<accession>A0ABD5WTC6</accession>
<dbReference type="RefSeq" id="WP_276238808.1">
    <property type="nucleotide sequence ID" value="NZ_CP119989.1"/>
</dbReference>
<organism evidence="1 2">
    <name type="scientific">Halobaculum marinum</name>
    <dbReference type="NCBI Taxonomy" id="3031996"/>
    <lineage>
        <taxon>Archaea</taxon>
        <taxon>Methanobacteriati</taxon>
        <taxon>Methanobacteriota</taxon>
        <taxon>Stenosarchaea group</taxon>
        <taxon>Halobacteria</taxon>
        <taxon>Halobacteriales</taxon>
        <taxon>Haloferacaceae</taxon>
        <taxon>Halobaculum</taxon>
    </lineage>
</organism>
<comment type="caution">
    <text evidence="1">The sequence shown here is derived from an EMBL/GenBank/DDBJ whole genome shotgun (WGS) entry which is preliminary data.</text>
</comment>
<protein>
    <submittedName>
        <fullName evidence="1">Uncharacterized protein</fullName>
    </submittedName>
</protein>
<reference evidence="1 2" key="1">
    <citation type="journal article" date="2019" name="Int. J. Syst. Evol. Microbiol.">
        <title>The Global Catalogue of Microorganisms (GCM) 10K type strain sequencing project: providing services to taxonomists for standard genome sequencing and annotation.</title>
        <authorList>
            <consortium name="The Broad Institute Genomics Platform"/>
            <consortium name="The Broad Institute Genome Sequencing Center for Infectious Disease"/>
            <person name="Wu L."/>
            <person name="Ma J."/>
        </authorList>
    </citation>
    <scope>NUCLEOTIDE SEQUENCE [LARGE SCALE GENOMIC DNA]</scope>
    <source>
        <strain evidence="1 2">DT55</strain>
    </source>
</reference>
<dbReference type="Proteomes" id="UP001596388">
    <property type="component" value="Unassembled WGS sequence"/>
</dbReference>